<proteinExistence type="predicted"/>
<protein>
    <submittedName>
        <fullName evidence="2">Uncharacterized protein</fullName>
    </submittedName>
</protein>
<accession>A0AAD7D6Y0</accession>
<evidence type="ECO:0000256" key="1">
    <source>
        <dbReference type="SAM" id="MobiDB-lite"/>
    </source>
</evidence>
<reference evidence="2" key="1">
    <citation type="submission" date="2023-03" db="EMBL/GenBank/DDBJ databases">
        <title>Massive genome expansion in bonnet fungi (Mycena s.s.) driven by repeated elements and novel gene families across ecological guilds.</title>
        <authorList>
            <consortium name="Lawrence Berkeley National Laboratory"/>
            <person name="Harder C.B."/>
            <person name="Miyauchi S."/>
            <person name="Viragh M."/>
            <person name="Kuo A."/>
            <person name="Thoen E."/>
            <person name="Andreopoulos B."/>
            <person name="Lu D."/>
            <person name="Skrede I."/>
            <person name="Drula E."/>
            <person name="Henrissat B."/>
            <person name="Morin E."/>
            <person name="Kohler A."/>
            <person name="Barry K."/>
            <person name="LaButti K."/>
            <person name="Morin E."/>
            <person name="Salamov A."/>
            <person name="Lipzen A."/>
            <person name="Mereny Z."/>
            <person name="Hegedus B."/>
            <person name="Baldrian P."/>
            <person name="Stursova M."/>
            <person name="Weitz H."/>
            <person name="Taylor A."/>
            <person name="Grigoriev I.V."/>
            <person name="Nagy L.G."/>
            <person name="Martin F."/>
            <person name="Kauserud H."/>
        </authorList>
    </citation>
    <scope>NUCLEOTIDE SEQUENCE</scope>
    <source>
        <strain evidence="2">CBHHK067</strain>
    </source>
</reference>
<keyword evidence="3" id="KW-1185">Reference proteome</keyword>
<dbReference type="Proteomes" id="UP001221757">
    <property type="component" value="Unassembled WGS sequence"/>
</dbReference>
<evidence type="ECO:0000313" key="3">
    <source>
        <dbReference type="Proteomes" id="UP001221757"/>
    </source>
</evidence>
<evidence type="ECO:0000313" key="2">
    <source>
        <dbReference type="EMBL" id="KAJ7676444.1"/>
    </source>
</evidence>
<sequence length="201" mass="22621">MAPTDPLSSSPACSRVLPYVIGAVKNIWRGERGMTEASAPRSRGQRRGRTATMPRRARARDTTDAPTCVHEHREPSAPARLRYDEGATSRAVRRIWAGMVRLCGGGRGCGPDYGARTRRREARKVEQKEEEWAHGEGPCLSARPLPTNPPHAVRHRRRARTRWQKLTNFVGREGRRGSQIRSPLELELRSIFGSRKKVLAK</sequence>
<feature type="region of interest" description="Disordered" evidence="1">
    <location>
        <begin position="32"/>
        <end position="76"/>
    </location>
</feature>
<dbReference type="AlphaFoldDB" id="A0AAD7D6Y0"/>
<organism evidence="2 3">
    <name type="scientific">Mycena rosella</name>
    <name type="common">Pink bonnet</name>
    <name type="synonym">Agaricus rosellus</name>
    <dbReference type="NCBI Taxonomy" id="1033263"/>
    <lineage>
        <taxon>Eukaryota</taxon>
        <taxon>Fungi</taxon>
        <taxon>Dikarya</taxon>
        <taxon>Basidiomycota</taxon>
        <taxon>Agaricomycotina</taxon>
        <taxon>Agaricomycetes</taxon>
        <taxon>Agaricomycetidae</taxon>
        <taxon>Agaricales</taxon>
        <taxon>Marasmiineae</taxon>
        <taxon>Mycenaceae</taxon>
        <taxon>Mycena</taxon>
    </lineage>
</organism>
<comment type="caution">
    <text evidence="2">The sequence shown here is derived from an EMBL/GenBank/DDBJ whole genome shotgun (WGS) entry which is preliminary data.</text>
</comment>
<gene>
    <name evidence="2" type="ORF">B0H17DRAFT_1080039</name>
</gene>
<feature type="compositionally biased region" description="Basic and acidic residues" evidence="1">
    <location>
        <begin position="59"/>
        <end position="76"/>
    </location>
</feature>
<feature type="region of interest" description="Disordered" evidence="1">
    <location>
        <begin position="126"/>
        <end position="159"/>
    </location>
</feature>
<name>A0AAD7D6Y0_MYCRO</name>
<dbReference type="EMBL" id="JARKIE010000142">
    <property type="protein sequence ID" value="KAJ7676444.1"/>
    <property type="molecule type" value="Genomic_DNA"/>
</dbReference>